<evidence type="ECO:0000313" key="1">
    <source>
        <dbReference type="EMBL" id="JAH24191.1"/>
    </source>
</evidence>
<reference evidence="1" key="2">
    <citation type="journal article" date="2015" name="Fish Shellfish Immunol.">
        <title>Early steps in the European eel (Anguilla anguilla)-Vibrio vulnificus interaction in the gills: Role of the RtxA13 toxin.</title>
        <authorList>
            <person name="Callol A."/>
            <person name="Pajuelo D."/>
            <person name="Ebbesson L."/>
            <person name="Teles M."/>
            <person name="MacKenzie S."/>
            <person name="Amaro C."/>
        </authorList>
    </citation>
    <scope>NUCLEOTIDE SEQUENCE</scope>
</reference>
<dbReference type="AlphaFoldDB" id="A0A0E9R4V0"/>
<sequence>MLSYVNSDEHQSTLTAANICNVPSDILYILEQNS</sequence>
<protein>
    <submittedName>
        <fullName evidence="1">Uncharacterized protein</fullName>
    </submittedName>
</protein>
<dbReference type="EMBL" id="GBXM01084386">
    <property type="protein sequence ID" value="JAH24191.1"/>
    <property type="molecule type" value="Transcribed_RNA"/>
</dbReference>
<accession>A0A0E9R4V0</accession>
<reference evidence="1" key="1">
    <citation type="submission" date="2014-11" db="EMBL/GenBank/DDBJ databases">
        <authorList>
            <person name="Amaro Gonzalez C."/>
        </authorList>
    </citation>
    <scope>NUCLEOTIDE SEQUENCE</scope>
</reference>
<proteinExistence type="predicted"/>
<organism evidence="1">
    <name type="scientific">Anguilla anguilla</name>
    <name type="common">European freshwater eel</name>
    <name type="synonym">Muraena anguilla</name>
    <dbReference type="NCBI Taxonomy" id="7936"/>
    <lineage>
        <taxon>Eukaryota</taxon>
        <taxon>Metazoa</taxon>
        <taxon>Chordata</taxon>
        <taxon>Craniata</taxon>
        <taxon>Vertebrata</taxon>
        <taxon>Euteleostomi</taxon>
        <taxon>Actinopterygii</taxon>
        <taxon>Neopterygii</taxon>
        <taxon>Teleostei</taxon>
        <taxon>Anguilliformes</taxon>
        <taxon>Anguillidae</taxon>
        <taxon>Anguilla</taxon>
    </lineage>
</organism>
<name>A0A0E9R4V0_ANGAN</name>